<accession>A0A9P0G7F7</accession>
<evidence type="ECO:0000256" key="2">
    <source>
        <dbReference type="ARBA" id="ARBA00022475"/>
    </source>
</evidence>
<keyword evidence="3 9" id="KW-0812">Transmembrane</keyword>
<feature type="transmembrane region" description="Helical" evidence="9">
    <location>
        <begin position="71"/>
        <end position="94"/>
    </location>
</feature>
<comment type="subcellular location">
    <subcellularLocation>
        <location evidence="1">Cell membrane</location>
        <topology evidence="1">Multi-pass membrane protein</topology>
    </subcellularLocation>
</comment>
<keyword evidence="12" id="KW-1185">Reference proteome</keyword>
<evidence type="ECO:0000256" key="9">
    <source>
        <dbReference type="SAM" id="Phobius"/>
    </source>
</evidence>
<organism evidence="11 12">
    <name type="scientific">Psylliodes chrysocephalus</name>
    <dbReference type="NCBI Taxonomy" id="3402493"/>
    <lineage>
        <taxon>Eukaryota</taxon>
        <taxon>Metazoa</taxon>
        <taxon>Ecdysozoa</taxon>
        <taxon>Arthropoda</taxon>
        <taxon>Hexapoda</taxon>
        <taxon>Insecta</taxon>
        <taxon>Pterygota</taxon>
        <taxon>Neoptera</taxon>
        <taxon>Endopterygota</taxon>
        <taxon>Coleoptera</taxon>
        <taxon>Polyphaga</taxon>
        <taxon>Cucujiformia</taxon>
        <taxon>Chrysomeloidea</taxon>
        <taxon>Chrysomelidae</taxon>
        <taxon>Galerucinae</taxon>
        <taxon>Alticini</taxon>
        <taxon>Psylliodes</taxon>
    </lineage>
</organism>
<keyword evidence="5" id="KW-0297">G-protein coupled receptor</keyword>
<feature type="transmembrane region" description="Helical" evidence="9">
    <location>
        <begin position="148"/>
        <end position="169"/>
    </location>
</feature>
<dbReference type="GO" id="GO:0043005">
    <property type="term" value="C:neuron projection"/>
    <property type="evidence" value="ECO:0007669"/>
    <property type="project" value="TreeGrafter"/>
</dbReference>
<dbReference type="EMBL" id="OV651830">
    <property type="protein sequence ID" value="CAH1104914.1"/>
    <property type="molecule type" value="Genomic_DNA"/>
</dbReference>
<dbReference type="GO" id="GO:0042277">
    <property type="term" value="F:peptide binding"/>
    <property type="evidence" value="ECO:0007669"/>
    <property type="project" value="TreeGrafter"/>
</dbReference>
<evidence type="ECO:0000313" key="12">
    <source>
        <dbReference type="Proteomes" id="UP001153636"/>
    </source>
</evidence>
<evidence type="ECO:0000313" key="11">
    <source>
        <dbReference type="EMBL" id="CAH1104914.1"/>
    </source>
</evidence>
<evidence type="ECO:0000256" key="8">
    <source>
        <dbReference type="ARBA" id="ARBA00023224"/>
    </source>
</evidence>
<dbReference type="AlphaFoldDB" id="A0A9P0G7F7"/>
<feature type="transmembrane region" description="Helical" evidence="9">
    <location>
        <begin position="39"/>
        <end position="59"/>
    </location>
</feature>
<keyword evidence="7" id="KW-0675">Receptor</keyword>
<dbReference type="PANTHER" id="PTHR24229:SF40">
    <property type="entry name" value="ALLATOSTATIN C RECEPTOR 1-RELATED"/>
    <property type="match status" value="1"/>
</dbReference>
<sequence length="310" mass="36518">MDETLYNTTDVPTTTTDFDEYYSAYEQQMTLIYRIFLELYTVLSLVCLAADILIIYVITKYRRLRNDKANVILLNWAVLNTFFMITQPPTLRISFSWTDTWNSTMFCIAEQAEYTALTGNVLLIELLFIYWFLKVYYPTKCVKFEKHIRVALGIFYLFLIFALAVHLEGCINRRYLALSELVLLLLYLIFIVFMIIMNITHFIKKRKLIQTTVISNIPLILCNVFFFSIVPMLTVIMIHFITRIEHVTALILINISLILAVMNPIYFFVVLYKCDKNFKTFFGYIFSCQCRKYGDEMVEETVVFNGDVQM</sequence>
<dbReference type="OrthoDB" id="6743913at2759"/>
<dbReference type="InterPro" id="IPR017452">
    <property type="entry name" value="GPCR_Rhodpsn_7TM"/>
</dbReference>
<keyword evidence="8" id="KW-0807">Transducer</keyword>
<evidence type="ECO:0000256" key="6">
    <source>
        <dbReference type="ARBA" id="ARBA00023136"/>
    </source>
</evidence>
<evidence type="ECO:0000256" key="3">
    <source>
        <dbReference type="ARBA" id="ARBA00022692"/>
    </source>
</evidence>
<feature type="transmembrane region" description="Helical" evidence="9">
    <location>
        <begin position="175"/>
        <end position="196"/>
    </location>
</feature>
<evidence type="ECO:0000256" key="1">
    <source>
        <dbReference type="ARBA" id="ARBA00004651"/>
    </source>
</evidence>
<evidence type="ECO:0000256" key="7">
    <source>
        <dbReference type="ARBA" id="ARBA00023170"/>
    </source>
</evidence>
<feature type="transmembrane region" description="Helical" evidence="9">
    <location>
        <begin position="114"/>
        <end position="136"/>
    </location>
</feature>
<dbReference type="Proteomes" id="UP001153636">
    <property type="component" value="Chromosome 18"/>
</dbReference>
<evidence type="ECO:0000256" key="4">
    <source>
        <dbReference type="ARBA" id="ARBA00022989"/>
    </source>
</evidence>
<keyword evidence="2" id="KW-1003">Cell membrane</keyword>
<gene>
    <name evidence="11" type="ORF">PSYICH_LOCUS5872</name>
</gene>
<evidence type="ECO:0000256" key="5">
    <source>
        <dbReference type="ARBA" id="ARBA00023040"/>
    </source>
</evidence>
<name>A0A9P0G7F7_9CUCU</name>
<keyword evidence="6 9" id="KW-0472">Membrane</keyword>
<dbReference type="GO" id="GO:0004930">
    <property type="term" value="F:G protein-coupled receptor activity"/>
    <property type="evidence" value="ECO:0007669"/>
    <property type="project" value="UniProtKB-KW"/>
</dbReference>
<reference evidence="11" key="1">
    <citation type="submission" date="2022-01" db="EMBL/GenBank/DDBJ databases">
        <authorList>
            <person name="King R."/>
        </authorList>
    </citation>
    <scope>NUCLEOTIDE SEQUENCE</scope>
</reference>
<evidence type="ECO:0000259" key="10">
    <source>
        <dbReference type="PROSITE" id="PS50262"/>
    </source>
</evidence>
<dbReference type="Gene3D" id="1.20.1070.10">
    <property type="entry name" value="Rhodopsin 7-helix transmembrane proteins"/>
    <property type="match status" value="1"/>
</dbReference>
<proteinExistence type="predicted"/>
<dbReference type="PANTHER" id="PTHR24229">
    <property type="entry name" value="NEUROPEPTIDES RECEPTOR"/>
    <property type="match status" value="1"/>
</dbReference>
<feature type="transmembrane region" description="Helical" evidence="9">
    <location>
        <begin position="217"/>
        <end position="241"/>
    </location>
</feature>
<dbReference type="SUPFAM" id="SSF81321">
    <property type="entry name" value="Family A G protein-coupled receptor-like"/>
    <property type="match status" value="1"/>
</dbReference>
<dbReference type="GO" id="GO:0005886">
    <property type="term" value="C:plasma membrane"/>
    <property type="evidence" value="ECO:0007669"/>
    <property type="project" value="UniProtKB-SubCell"/>
</dbReference>
<feature type="domain" description="G-protein coupled receptors family 1 profile" evidence="10">
    <location>
        <begin position="50"/>
        <end position="267"/>
    </location>
</feature>
<feature type="transmembrane region" description="Helical" evidence="9">
    <location>
        <begin position="247"/>
        <end position="272"/>
    </location>
</feature>
<protein>
    <recommendedName>
        <fullName evidence="10">G-protein coupled receptors family 1 profile domain-containing protein</fullName>
    </recommendedName>
</protein>
<keyword evidence="4 9" id="KW-1133">Transmembrane helix</keyword>
<dbReference type="PROSITE" id="PS50262">
    <property type="entry name" value="G_PROTEIN_RECEP_F1_2"/>
    <property type="match status" value="1"/>
</dbReference>